<evidence type="ECO:0000256" key="1">
    <source>
        <dbReference type="SAM" id="MobiDB-lite"/>
    </source>
</evidence>
<proteinExistence type="predicted"/>
<keyword evidence="3" id="KW-1185">Reference proteome</keyword>
<accession>A0ABM7SSP2</accession>
<reference evidence="2 3" key="2">
    <citation type="submission" date="2021-07" db="EMBL/GenBank/DDBJ databases">
        <authorList>
            <person name="Matsumoto Y."/>
            <person name="Motooka D."/>
            <person name="Nakamura S."/>
        </authorList>
    </citation>
    <scope>NUCLEOTIDE SEQUENCE [LARGE SCALE GENOMIC DNA]</scope>
    <source>
        <strain evidence="2 3">TY59</strain>
    </source>
</reference>
<reference evidence="2 3" key="1">
    <citation type="submission" date="2021-07" db="EMBL/GenBank/DDBJ databases">
        <title>Complete genome sequence of nontuberculous Mycobacterium sp. TY59.</title>
        <authorList>
            <person name="Fukushima K."/>
        </authorList>
    </citation>
    <scope>NUCLEOTIDE SEQUENCE [LARGE SCALE GENOMIC DNA]</scope>
    <source>
        <strain evidence="2 3">TY59</strain>
    </source>
</reference>
<protein>
    <recommendedName>
        <fullName evidence="4">Lipoprotein</fullName>
    </recommendedName>
</protein>
<feature type="compositionally biased region" description="Low complexity" evidence="1">
    <location>
        <begin position="157"/>
        <end position="205"/>
    </location>
</feature>
<feature type="region of interest" description="Disordered" evidence="1">
    <location>
        <begin position="94"/>
        <end position="205"/>
    </location>
</feature>
<evidence type="ECO:0000313" key="2">
    <source>
        <dbReference type="EMBL" id="BCZ24359.1"/>
    </source>
</evidence>
<name>A0ABM7SSP2_9MYCO</name>
<organism evidence="2 3">
    <name type="scientific">Mycobacterium senriense</name>
    <dbReference type="NCBI Taxonomy" id="2775496"/>
    <lineage>
        <taxon>Bacteria</taxon>
        <taxon>Bacillati</taxon>
        <taxon>Actinomycetota</taxon>
        <taxon>Actinomycetes</taxon>
        <taxon>Mycobacteriales</taxon>
        <taxon>Mycobacteriaceae</taxon>
        <taxon>Mycobacterium</taxon>
        <taxon>Mycobacterium avium complex (MAC)</taxon>
    </lineage>
</organism>
<feature type="region of interest" description="Disordered" evidence="1">
    <location>
        <begin position="1"/>
        <end position="46"/>
    </location>
</feature>
<gene>
    <name evidence="2" type="ORF">MTY59_42140</name>
</gene>
<dbReference type="EMBL" id="AP024828">
    <property type="protein sequence ID" value="BCZ24359.1"/>
    <property type="molecule type" value="Genomic_DNA"/>
</dbReference>
<sequence>MVAGWAASTVVANADPDETPGPAPGAAASPAPGASPAPAGPKTSIDKDGIYAVGTDIVPGIYSSGGPVDNGTCYWKRTSNPDGALIDNAMSKKPQVVQIDPGDKAFKTSGCQPWQLTPDAVPPSTAPPAGVQGTLGILNSLLGGQQQARPASPAPQAPAASPAPQAPAASPAPQAPAASPAPQAPAAPATSAAPQAPATSQAAHS</sequence>
<evidence type="ECO:0008006" key="4">
    <source>
        <dbReference type="Google" id="ProtNLM"/>
    </source>
</evidence>
<dbReference type="Proteomes" id="UP000826012">
    <property type="component" value="Chromosome"/>
</dbReference>
<evidence type="ECO:0000313" key="3">
    <source>
        <dbReference type="Proteomes" id="UP000826012"/>
    </source>
</evidence>